<evidence type="ECO:0000313" key="5">
    <source>
        <dbReference type="EMBL" id="OYQ36159.1"/>
    </source>
</evidence>
<evidence type="ECO:0000259" key="4">
    <source>
        <dbReference type="Pfam" id="PF13193"/>
    </source>
</evidence>
<accession>A0A255Z3Y4</accession>
<feature type="domain" description="AMP-dependent synthetase/ligase" evidence="3">
    <location>
        <begin position="20"/>
        <end position="406"/>
    </location>
</feature>
<protein>
    <submittedName>
        <fullName evidence="5">AMP-dependent synthetase</fullName>
    </submittedName>
</protein>
<dbReference type="GO" id="GO:0031956">
    <property type="term" value="F:medium-chain fatty acid-CoA ligase activity"/>
    <property type="evidence" value="ECO:0007669"/>
    <property type="project" value="TreeGrafter"/>
</dbReference>
<reference evidence="5 6" key="1">
    <citation type="submission" date="2017-07" db="EMBL/GenBank/DDBJ databases">
        <title>Niveispirillum cyanobacteriorum sp. nov., isolated from cyanobacterial aggregates in a eutrophic lake.</title>
        <authorList>
            <person name="Cai H."/>
        </authorList>
    </citation>
    <scope>NUCLEOTIDE SEQUENCE [LARGE SCALE GENOMIC DNA]</scope>
    <source>
        <strain evidence="6">TH1-14</strain>
    </source>
</reference>
<dbReference type="EMBL" id="NOXU01000023">
    <property type="protein sequence ID" value="OYQ36159.1"/>
    <property type="molecule type" value="Genomic_DNA"/>
</dbReference>
<name>A0A255Z3Y4_9PROT</name>
<dbReference type="SUPFAM" id="SSF56801">
    <property type="entry name" value="Acetyl-CoA synthetase-like"/>
    <property type="match status" value="1"/>
</dbReference>
<dbReference type="GO" id="GO:0006631">
    <property type="term" value="P:fatty acid metabolic process"/>
    <property type="evidence" value="ECO:0007669"/>
    <property type="project" value="TreeGrafter"/>
</dbReference>
<dbReference type="Gene3D" id="3.30.300.30">
    <property type="match status" value="1"/>
</dbReference>
<proteinExistence type="inferred from homology"/>
<organism evidence="5 6">
    <name type="scientific">Niveispirillum lacus</name>
    <dbReference type="NCBI Taxonomy" id="1981099"/>
    <lineage>
        <taxon>Bacteria</taxon>
        <taxon>Pseudomonadati</taxon>
        <taxon>Pseudomonadota</taxon>
        <taxon>Alphaproteobacteria</taxon>
        <taxon>Rhodospirillales</taxon>
        <taxon>Azospirillaceae</taxon>
        <taxon>Niveispirillum</taxon>
    </lineage>
</organism>
<gene>
    <name evidence="5" type="ORF">CHU95_05020</name>
</gene>
<dbReference type="InterPro" id="IPR042099">
    <property type="entry name" value="ANL_N_sf"/>
</dbReference>
<dbReference type="Pfam" id="PF00501">
    <property type="entry name" value="AMP-binding"/>
    <property type="match status" value="1"/>
</dbReference>
<dbReference type="PANTHER" id="PTHR43201:SF5">
    <property type="entry name" value="MEDIUM-CHAIN ACYL-COA LIGASE ACSF2, MITOCHONDRIAL"/>
    <property type="match status" value="1"/>
</dbReference>
<comment type="caution">
    <text evidence="5">The sequence shown here is derived from an EMBL/GenBank/DDBJ whole genome shotgun (WGS) entry which is preliminary data.</text>
</comment>
<dbReference type="InterPro" id="IPR045851">
    <property type="entry name" value="AMP-bd_C_sf"/>
</dbReference>
<dbReference type="InterPro" id="IPR025110">
    <property type="entry name" value="AMP-bd_C"/>
</dbReference>
<comment type="similarity">
    <text evidence="1">Belongs to the ATP-dependent AMP-binding enzyme family.</text>
</comment>
<dbReference type="OrthoDB" id="9803968at2"/>
<dbReference type="InterPro" id="IPR020845">
    <property type="entry name" value="AMP-binding_CS"/>
</dbReference>
<keyword evidence="6" id="KW-1185">Reference proteome</keyword>
<evidence type="ECO:0000313" key="6">
    <source>
        <dbReference type="Proteomes" id="UP000216998"/>
    </source>
</evidence>
<dbReference type="PROSITE" id="PS00455">
    <property type="entry name" value="AMP_BINDING"/>
    <property type="match status" value="1"/>
</dbReference>
<dbReference type="Pfam" id="PF13193">
    <property type="entry name" value="AMP-binding_C"/>
    <property type="match status" value="1"/>
</dbReference>
<sequence>MSKADQFIHATTLGDLLLSAARTWPDTDALIFPDESLTYRDLAARAMRHAKGLMAMGIKPGDHVGVLLPSCIEFVDILFGVALAGGVTVPINARYRAHELAYVTDNADLVTIITTEQVADQLNFIDRLCEGLDGLADQTDPMALGLKGCPRLRSIILLGDGGRQFTVTADQFGALADTVTDEAVHERRAFARVRAPGIILYTSGTTSNPKGCLISHEAIVRTSQALAERYELTDRDRFWSPLPLFHIAAILPLVAIYAKGGTYLSMQHFDAGVALKMLETHKVTATYPCFAPIMVDLIHHPDFATTDLSSVRLMNSSLAVQTGAMKEMLAKAMPNCIQVGTYGLSEAAGTVCTSSLHDPYEVRTTRLGRPLPGIEVKIVDAFGETLPAGLKGEILVRSPGLLDGYYKDPAKTAEALQGGWLHTGDVGSLDADGNIMFHGRTKDMLKVGGENVAAAEIEAYIGTHPAVKMCQVVGAPDPRLVEVPAAFIELHPGSALTAQEVLDYCRGKISSFKVPRHVRFVTQWPMSTSKIQKYKLRQQLEAELAAGAAA</sequence>
<evidence type="ECO:0000259" key="3">
    <source>
        <dbReference type="Pfam" id="PF00501"/>
    </source>
</evidence>
<feature type="domain" description="AMP-binding enzyme C-terminal" evidence="4">
    <location>
        <begin position="456"/>
        <end position="529"/>
    </location>
</feature>
<dbReference type="Gene3D" id="3.40.50.12780">
    <property type="entry name" value="N-terminal domain of ligase-like"/>
    <property type="match status" value="1"/>
</dbReference>
<dbReference type="Proteomes" id="UP000216998">
    <property type="component" value="Unassembled WGS sequence"/>
</dbReference>
<dbReference type="AlphaFoldDB" id="A0A255Z3Y4"/>
<keyword evidence="2" id="KW-0436">Ligase</keyword>
<dbReference type="RefSeq" id="WP_094454366.1">
    <property type="nucleotide sequence ID" value="NZ_NOXU01000023.1"/>
</dbReference>
<evidence type="ECO:0000256" key="2">
    <source>
        <dbReference type="ARBA" id="ARBA00022598"/>
    </source>
</evidence>
<evidence type="ECO:0000256" key="1">
    <source>
        <dbReference type="ARBA" id="ARBA00006432"/>
    </source>
</evidence>
<dbReference type="InterPro" id="IPR000873">
    <property type="entry name" value="AMP-dep_synth/lig_dom"/>
</dbReference>
<dbReference type="PANTHER" id="PTHR43201">
    <property type="entry name" value="ACYL-COA SYNTHETASE"/>
    <property type="match status" value="1"/>
</dbReference>